<name>A0A6J5PX33_9CAUD</name>
<evidence type="ECO:0000313" key="1">
    <source>
        <dbReference type="EMBL" id="CAB4176473.1"/>
    </source>
</evidence>
<dbReference type="EMBL" id="LR796937">
    <property type="protein sequence ID" value="CAB4176473.1"/>
    <property type="molecule type" value="Genomic_DNA"/>
</dbReference>
<organism evidence="1">
    <name type="scientific">uncultured Caudovirales phage</name>
    <dbReference type="NCBI Taxonomy" id="2100421"/>
    <lineage>
        <taxon>Viruses</taxon>
        <taxon>Duplodnaviria</taxon>
        <taxon>Heunggongvirae</taxon>
        <taxon>Uroviricota</taxon>
        <taxon>Caudoviricetes</taxon>
        <taxon>Peduoviridae</taxon>
        <taxon>Maltschvirus</taxon>
        <taxon>Maltschvirus maltsch</taxon>
    </lineage>
</organism>
<sequence>MAEINPPFVIGPANNTAQMFRQFVGNVYGTGQGGVLTATDLNVTNTGAALSVAAGSAVIPGDTTSYTARGSYLVTNGAIISTGLTLGTVATSGQSRIDLVVAMVRDADNNDSGSSPFTLNTWKVHIVVGTAGASPAVPSISGFSCIVLAQCLSLNTAGTMSYTVTDKRYVISPTSGPSVTNTALMANLPAANLLRGSMTYNTTTDALQIYTTNTTGWRPPWNLAWGTLAYKEVNTSLGPFGTSVGEISSALRCAFTPAANRTLRITIGGSFINASSGVGATIDIYNVQSSPVVLAEGRVLADNSTFASTYQSFQGTTIITTSANSAVTYTPYIATSSGTVTIVSPFGVQPVFLLIEDIGPSTVSPTAP</sequence>
<accession>A0A6J5PX33</accession>
<gene>
    <name evidence="1" type="ORF">UFOVP978_35</name>
</gene>
<protein>
    <submittedName>
        <fullName evidence="1">Uncharacterized protein</fullName>
    </submittedName>
</protein>
<reference evidence="1" key="1">
    <citation type="submission" date="2020-05" db="EMBL/GenBank/DDBJ databases">
        <authorList>
            <person name="Chiriac C."/>
            <person name="Salcher M."/>
            <person name="Ghai R."/>
            <person name="Kavagutti S V."/>
        </authorList>
    </citation>
    <scope>NUCLEOTIDE SEQUENCE</scope>
</reference>
<proteinExistence type="predicted"/>